<sequence length="342" mass="38418">MVCVALLQRYSVIGLTGTLMWNRILDLYGYFNLLGGHLEADKEEGAPSLPRPTCHIKNTSVERKSGTFRALYKAWSEMRILPEDFAKVLHTLVSPAMLVKLVPNGNITPLISHDCFPFLFRACIMMRSIGDRIVGLDGEEIIIGAEIPPIKVMTVKVRYGLLDQLEHNARYFRLIQALSSSGEEDDGANNDLDKTAGRQNIGVMRQLALLGSTHFWITSYKGSTARILSGTFYDFHSFIQFSLPTSHFPPSIQPQVQKRQNPLDFGNVFARWHALPEGYEPSNPLTPEDSRATMSNKSSLGAINREMPSSPATRRRSNLLERTKLSHGNLAQIDQWLMPYNV</sequence>
<accession>A0A1Q5SZ61</accession>
<proteinExistence type="predicted"/>
<evidence type="ECO:0000256" key="1">
    <source>
        <dbReference type="SAM" id="MobiDB-lite"/>
    </source>
</evidence>
<feature type="region of interest" description="Disordered" evidence="1">
    <location>
        <begin position="279"/>
        <end position="316"/>
    </location>
</feature>
<reference evidence="2 3" key="1">
    <citation type="submission" date="2016-10" db="EMBL/GenBank/DDBJ databases">
        <title>Genome sequence of the ascomycete fungus Penicillium subrubescens.</title>
        <authorList>
            <person name="De Vries R.P."/>
            <person name="Peng M."/>
            <person name="Dilokpimol A."/>
            <person name="Hilden K."/>
            <person name="Makela M.R."/>
            <person name="Grigoriev I."/>
            <person name="Riley R."/>
            <person name="Granchi Z."/>
        </authorList>
    </citation>
    <scope>NUCLEOTIDE SEQUENCE [LARGE SCALE GENOMIC DNA]</scope>
    <source>
        <strain evidence="2 3">CBS 132785</strain>
    </source>
</reference>
<gene>
    <name evidence="2" type="ORF">PENSUB_12372</name>
</gene>
<dbReference type="Proteomes" id="UP000186955">
    <property type="component" value="Unassembled WGS sequence"/>
</dbReference>
<organism evidence="2 3">
    <name type="scientific">Penicillium subrubescens</name>
    <dbReference type="NCBI Taxonomy" id="1316194"/>
    <lineage>
        <taxon>Eukaryota</taxon>
        <taxon>Fungi</taxon>
        <taxon>Dikarya</taxon>
        <taxon>Ascomycota</taxon>
        <taxon>Pezizomycotina</taxon>
        <taxon>Eurotiomycetes</taxon>
        <taxon>Eurotiomycetidae</taxon>
        <taxon>Eurotiales</taxon>
        <taxon>Aspergillaceae</taxon>
        <taxon>Penicillium</taxon>
    </lineage>
</organism>
<dbReference type="AlphaFoldDB" id="A0A1Q5SZ61"/>
<evidence type="ECO:0000313" key="3">
    <source>
        <dbReference type="Proteomes" id="UP000186955"/>
    </source>
</evidence>
<dbReference type="STRING" id="1316194.A0A1Q5SZ61"/>
<evidence type="ECO:0000313" key="2">
    <source>
        <dbReference type="EMBL" id="OKO93309.1"/>
    </source>
</evidence>
<comment type="caution">
    <text evidence="2">The sequence shown here is derived from an EMBL/GenBank/DDBJ whole genome shotgun (WGS) entry which is preliminary data.</text>
</comment>
<dbReference type="EMBL" id="MNBE01000725">
    <property type="protein sequence ID" value="OKO93309.1"/>
    <property type="molecule type" value="Genomic_DNA"/>
</dbReference>
<name>A0A1Q5SZ61_9EURO</name>
<protein>
    <submittedName>
        <fullName evidence="2">Uncharacterized protein</fullName>
    </submittedName>
</protein>
<feature type="compositionally biased region" description="Polar residues" evidence="1">
    <location>
        <begin position="292"/>
        <end position="301"/>
    </location>
</feature>
<keyword evidence="3" id="KW-1185">Reference proteome</keyword>